<name>A0A7Y4L9E6_9BURK</name>
<dbReference type="Pfam" id="PF08340">
    <property type="entry name" value="YicC-like_C"/>
    <property type="match status" value="1"/>
</dbReference>
<evidence type="ECO:0000256" key="1">
    <source>
        <dbReference type="ARBA" id="ARBA00001968"/>
    </source>
</evidence>
<feature type="domain" description="Endoribonuclease YicC-like C-terminal" evidence="7">
    <location>
        <begin position="174"/>
        <end position="316"/>
    </location>
</feature>
<comment type="similarity">
    <text evidence="5">Belongs to the YicC/YloC family.</text>
</comment>
<feature type="domain" description="Endoribonuclease YicC-like N-terminal" evidence="6">
    <location>
        <begin position="3"/>
        <end position="156"/>
    </location>
</feature>
<organism evidence="8 9">
    <name type="scientific">Pelistega europaea</name>
    <dbReference type="NCBI Taxonomy" id="106147"/>
    <lineage>
        <taxon>Bacteria</taxon>
        <taxon>Pseudomonadati</taxon>
        <taxon>Pseudomonadota</taxon>
        <taxon>Betaproteobacteria</taxon>
        <taxon>Burkholderiales</taxon>
        <taxon>Alcaligenaceae</taxon>
        <taxon>Pelistega</taxon>
    </lineage>
</organism>
<reference evidence="8 9" key="1">
    <citation type="submission" date="2020-05" db="EMBL/GenBank/DDBJ databases">
        <authorList>
            <person name="Niu N."/>
        </authorList>
    </citation>
    <scope>NUCLEOTIDE SEQUENCE [LARGE SCALE GENOMIC DNA]</scope>
    <source>
        <strain evidence="8 9">LMG10982</strain>
    </source>
</reference>
<keyword evidence="3" id="KW-0255">Endonuclease</keyword>
<evidence type="ECO:0000256" key="3">
    <source>
        <dbReference type="ARBA" id="ARBA00022759"/>
    </source>
</evidence>
<accession>A0A7Y4L9E6</accession>
<dbReference type="Pfam" id="PF03755">
    <property type="entry name" value="YicC-like_N"/>
    <property type="match status" value="1"/>
</dbReference>
<evidence type="ECO:0000256" key="2">
    <source>
        <dbReference type="ARBA" id="ARBA00022722"/>
    </source>
</evidence>
<dbReference type="InterPro" id="IPR013551">
    <property type="entry name" value="YicC-like_C"/>
</dbReference>
<keyword evidence="9" id="KW-1185">Reference proteome</keyword>
<evidence type="ECO:0000313" key="8">
    <source>
        <dbReference type="EMBL" id="NOL49359.1"/>
    </source>
</evidence>
<dbReference type="NCBIfam" id="TIGR00255">
    <property type="entry name" value="YicC/YloC family endoribonuclease"/>
    <property type="match status" value="1"/>
</dbReference>
<dbReference type="EMBL" id="JABGBO010000004">
    <property type="protein sequence ID" value="NOL49359.1"/>
    <property type="molecule type" value="Genomic_DNA"/>
</dbReference>
<evidence type="ECO:0000256" key="5">
    <source>
        <dbReference type="ARBA" id="ARBA00035648"/>
    </source>
</evidence>
<comment type="caution">
    <text evidence="8">The sequence shown here is derived from an EMBL/GenBank/DDBJ whole genome shotgun (WGS) entry which is preliminary data.</text>
</comment>
<sequence length="316" mass="36077">MTIYSMTAFASQQKEHEFGSITVELKSVNNRFLDLNFRLPDELRATESALRELISTRLSRGKIEIRVSLNKNKTLADITLDEKLLTVLSQQYAHARGFIPETQAPTLSELINLSHQQQSHKTDESCDIWSNLCIECANQAIDSFLLNRAREGERLATTMLGYVQQIEKILVTVREQLPRIHEEYREKLARKLRETLELVAPNGFEAIKGEELSARIASESSLFSLRIDVAEELDRLDSHQKELTHLLAIQPPITETQIPKAKNKQSLGKRLDFLFQEMNREINTLGSKSTAITITQAVIELKLLVEQLREQAQNIE</sequence>
<evidence type="ECO:0000259" key="6">
    <source>
        <dbReference type="Pfam" id="PF03755"/>
    </source>
</evidence>
<evidence type="ECO:0000259" key="7">
    <source>
        <dbReference type="Pfam" id="PF08340"/>
    </source>
</evidence>
<dbReference type="Proteomes" id="UP000541421">
    <property type="component" value="Unassembled WGS sequence"/>
</dbReference>
<dbReference type="InterPro" id="IPR005229">
    <property type="entry name" value="YicC/YloC-like"/>
</dbReference>
<dbReference type="AlphaFoldDB" id="A0A7Y4L9E6"/>
<keyword evidence="2" id="KW-0540">Nuclease</keyword>
<evidence type="ECO:0000313" key="9">
    <source>
        <dbReference type="Proteomes" id="UP000541421"/>
    </source>
</evidence>
<evidence type="ECO:0000256" key="4">
    <source>
        <dbReference type="ARBA" id="ARBA00022801"/>
    </source>
</evidence>
<dbReference type="GO" id="GO:0016787">
    <property type="term" value="F:hydrolase activity"/>
    <property type="evidence" value="ECO:0007669"/>
    <property type="project" value="UniProtKB-KW"/>
</dbReference>
<dbReference type="InterPro" id="IPR013527">
    <property type="entry name" value="YicC-like_N"/>
</dbReference>
<protein>
    <submittedName>
        <fullName evidence="8">YicC family protein</fullName>
    </submittedName>
</protein>
<proteinExistence type="inferred from homology"/>
<dbReference type="PANTHER" id="PTHR30636:SF3">
    <property type="entry name" value="UPF0701 PROTEIN YICC"/>
    <property type="match status" value="1"/>
</dbReference>
<dbReference type="GO" id="GO:0004521">
    <property type="term" value="F:RNA endonuclease activity"/>
    <property type="evidence" value="ECO:0007669"/>
    <property type="project" value="InterPro"/>
</dbReference>
<dbReference type="PANTHER" id="PTHR30636">
    <property type="entry name" value="UPF0701 PROTEIN YICC"/>
    <property type="match status" value="1"/>
</dbReference>
<keyword evidence="4" id="KW-0378">Hydrolase</keyword>
<gene>
    <name evidence="8" type="ORF">HKX40_04305</name>
</gene>
<comment type="cofactor">
    <cofactor evidence="1">
        <name>a divalent metal cation</name>
        <dbReference type="ChEBI" id="CHEBI:60240"/>
    </cofactor>
</comment>
<dbReference type="RefSeq" id="WP_171588339.1">
    <property type="nucleotide sequence ID" value="NZ_JABGBO010000004.1"/>
</dbReference>